<evidence type="ECO:0000313" key="2">
    <source>
        <dbReference type="EMBL" id="SFI28926.1"/>
    </source>
</evidence>
<dbReference type="AlphaFoldDB" id="A0A7Z7CYC4"/>
<feature type="compositionally biased region" description="Basic and acidic residues" evidence="1">
    <location>
        <begin position="8"/>
        <end position="17"/>
    </location>
</feature>
<gene>
    <name evidence="2" type="ORF">SAMN04487751_0906</name>
</gene>
<reference evidence="2 3" key="1">
    <citation type="submission" date="2016-10" db="EMBL/GenBank/DDBJ databases">
        <authorList>
            <person name="Varghese N."/>
            <person name="Submissions S."/>
        </authorList>
    </citation>
    <scope>NUCLEOTIDE SEQUENCE [LARGE SCALE GENOMIC DNA]</scope>
    <source>
        <strain evidence="2 3">UNC380MFSha3.1</strain>
    </source>
</reference>
<organism evidence="2 3">
    <name type="scientific">Microbacterium saccharophilum</name>
    <dbReference type="NCBI Taxonomy" id="1213358"/>
    <lineage>
        <taxon>Bacteria</taxon>
        <taxon>Bacillati</taxon>
        <taxon>Actinomycetota</taxon>
        <taxon>Actinomycetes</taxon>
        <taxon>Micrococcales</taxon>
        <taxon>Microbacteriaceae</taxon>
        <taxon>Microbacterium</taxon>
    </lineage>
</organism>
<sequence>MPLLQLTYDDRDGRFPDEDGYADASWIQPRPGEFSAR</sequence>
<name>A0A7Z7CYC4_9MICO</name>
<dbReference type="Proteomes" id="UP000198702">
    <property type="component" value="Unassembled WGS sequence"/>
</dbReference>
<evidence type="ECO:0000256" key="1">
    <source>
        <dbReference type="SAM" id="MobiDB-lite"/>
    </source>
</evidence>
<protein>
    <submittedName>
        <fullName evidence="2">Uncharacterized protein</fullName>
    </submittedName>
</protein>
<accession>A0A7Z7CYC4</accession>
<comment type="caution">
    <text evidence="2">The sequence shown here is derived from an EMBL/GenBank/DDBJ whole genome shotgun (WGS) entry which is preliminary data.</text>
</comment>
<dbReference type="EMBL" id="FOQZ01000001">
    <property type="protein sequence ID" value="SFI28926.1"/>
    <property type="molecule type" value="Genomic_DNA"/>
</dbReference>
<evidence type="ECO:0000313" key="3">
    <source>
        <dbReference type="Proteomes" id="UP000198702"/>
    </source>
</evidence>
<feature type="region of interest" description="Disordered" evidence="1">
    <location>
        <begin position="1"/>
        <end position="37"/>
    </location>
</feature>
<proteinExistence type="predicted"/>